<evidence type="ECO:0000256" key="2">
    <source>
        <dbReference type="ARBA" id="ARBA00023186"/>
    </source>
</evidence>
<comment type="similarity">
    <text evidence="1">Belongs to the prefoldin subunit beta family.</text>
</comment>
<dbReference type="OrthoDB" id="29646at2759"/>
<organism evidence="6 7">
    <name type="scientific">Dimorphilus gyrociliatus</name>
    <dbReference type="NCBI Taxonomy" id="2664684"/>
    <lineage>
        <taxon>Eukaryota</taxon>
        <taxon>Metazoa</taxon>
        <taxon>Spiralia</taxon>
        <taxon>Lophotrochozoa</taxon>
        <taxon>Annelida</taxon>
        <taxon>Polychaeta</taxon>
        <taxon>Polychaeta incertae sedis</taxon>
        <taxon>Dinophilidae</taxon>
        <taxon>Dimorphilus</taxon>
    </lineage>
</organism>
<dbReference type="SUPFAM" id="SSF46579">
    <property type="entry name" value="Prefoldin"/>
    <property type="match status" value="1"/>
</dbReference>
<comment type="function">
    <text evidence="3">Binds specifically to cytosolic chaperonin (c-CPN) and transfers target proteins to it. Binds to nascent polypeptide chain and promotes folding in an environment in which there are many competing pathways for nonnative proteins.</text>
</comment>
<evidence type="ECO:0000256" key="1">
    <source>
        <dbReference type="ARBA" id="ARBA00008045"/>
    </source>
</evidence>
<dbReference type="EMBL" id="CAJFCJ010000001">
    <property type="protein sequence ID" value="CAD5110756.1"/>
    <property type="molecule type" value="Genomic_DNA"/>
</dbReference>
<evidence type="ECO:0000256" key="5">
    <source>
        <dbReference type="SAM" id="MobiDB-lite"/>
    </source>
</evidence>
<dbReference type="GO" id="GO:0016272">
    <property type="term" value="C:prefoldin complex"/>
    <property type="evidence" value="ECO:0007669"/>
    <property type="project" value="InterPro"/>
</dbReference>
<feature type="coiled-coil region" evidence="4">
    <location>
        <begin position="83"/>
        <end position="110"/>
    </location>
</feature>
<feature type="region of interest" description="Disordered" evidence="5">
    <location>
        <begin position="118"/>
        <end position="142"/>
    </location>
</feature>
<dbReference type="CDD" id="cd23163">
    <property type="entry name" value="Prefoldin_2"/>
    <property type="match status" value="1"/>
</dbReference>
<evidence type="ECO:0000313" key="6">
    <source>
        <dbReference type="EMBL" id="CAD5110756.1"/>
    </source>
</evidence>
<dbReference type="Pfam" id="PF01920">
    <property type="entry name" value="Prefoldin_2"/>
    <property type="match status" value="1"/>
</dbReference>
<dbReference type="Gene3D" id="1.10.287.370">
    <property type="match status" value="1"/>
</dbReference>
<proteinExistence type="inferred from homology"/>
<keyword evidence="2" id="KW-0143">Chaperone</keyword>
<comment type="caution">
    <text evidence="6">The sequence shown here is derived from an EMBL/GenBank/DDBJ whole genome shotgun (WGS) entry which is preliminary data.</text>
</comment>
<sequence>MASVSKTKKLNKQEILIHFEQLRMQQKTYAQKISELKMEIREHELVLKTLQEVDPERRCYRMVGTVTVERTVKDVIPALAHNCVKLNELIKSLEKQLEQKGKEINEYREKYDIQFRNERDEGKEEKTAEKPKSTGVLVGGSN</sequence>
<evidence type="ECO:0000256" key="4">
    <source>
        <dbReference type="SAM" id="Coils"/>
    </source>
</evidence>
<reference evidence="6 7" key="1">
    <citation type="submission" date="2020-08" db="EMBL/GenBank/DDBJ databases">
        <authorList>
            <person name="Hejnol A."/>
        </authorList>
    </citation>
    <scope>NUCLEOTIDE SEQUENCE [LARGE SCALE GENOMIC DNA]</scope>
</reference>
<dbReference type="InterPro" id="IPR009053">
    <property type="entry name" value="Prefoldin"/>
</dbReference>
<feature type="compositionally biased region" description="Basic and acidic residues" evidence="5">
    <location>
        <begin position="118"/>
        <end position="132"/>
    </location>
</feature>
<evidence type="ECO:0000256" key="3">
    <source>
        <dbReference type="ARBA" id="ARBA00024667"/>
    </source>
</evidence>
<dbReference type="FunFam" id="1.10.287.370:FF:000002">
    <property type="entry name" value="Prefoldin subunit 2"/>
    <property type="match status" value="1"/>
</dbReference>
<gene>
    <name evidence="6" type="ORF">DGYR_LOCUS118</name>
</gene>
<dbReference type="InterPro" id="IPR027235">
    <property type="entry name" value="PFD2"/>
</dbReference>
<dbReference type="GO" id="GO:0051082">
    <property type="term" value="F:unfolded protein binding"/>
    <property type="evidence" value="ECO:0007669"/>
    <property type="project" value="InterPro"/>
</dbReference>
<dbReference type="Proteomes" id="UP000549394">
    <property type="component" value="Unassembled WGS sequence"/>
</dbReference>
<keyword evidence="4" id="KW-0175">Coiled coil</keyword>
<evidence type="ECO:0000313" key="7">
    <source>
        <dbReference type="Proteomes" id="UP000549394"/>
    </source>
</evidence>
<dbReference type="AlphaFoldDB" id="A0A7I8V5D7"/>
<feature type="coiled-coil region" evidence="4">
    <location>
        <begin position="19"/>
        <end position="53"/>
    </location>
</feature>
<protein>
    <submittedName>
        <fullName evidence="6">DgyrCDS124</fullName>
    </submittedName>
</protein>
<accession>A0A7I8V5D7</accession>
<keyword evidence="7" id="KW-1185">Reference proteome</keyword>
<name>A0A7I8V5D7_9ANNE</name>
<dbReference type="InterPro" id="IPR002777">
    <property type="entry name" value="PFD_beta-like"/>
</dbReference>
<dbReference type="GO" id="GO:0006457">
    <property type="term" value="P:protein folding"/>
    <property type="evidence" value="ECO:0007669"/>
    <property type="project" value="InterPro"/>
</dbReference>
<dbReference type="PANTHER" id="PTHR13303">
    <property type="entry name" value="PREFOLDIN SUBUNIT 2"/>
    <property type="match status" value="1"/>
</dbReference>